<evidence type="ECO:0000313" key="3">
    <source>
        <dbReference type="EMBL" id="JAT04194.1"/>
    </source>
</evidence>
<gene>
    <name evidence="4" type="ORF">g.1612</name>
    <name evidence="3" type="ORF">g.1613</name>
</gene>
<dbReference type="Pfam" id="PF26644">
    <property type="entry name" value="CCC"/>
    <property type="match status" value="1"/>
</dbReference>
<evidence type="ECO:0000259" key="2">
    <source>
        <dbReference type="Pfam" id="PF26644"/>
    </source>
</evidence>
<dbReference type="InterPro" id="IPR058250">
    <property type="entry name" value="CCC"/>
</dbReference>
<accession>A0A1B6JZ42</accession>
<evidence type="ECO:0000313" key="4">
    <source>
        <dbReference type="EMBL" id="JAT06497.1"/>
    </source>
</evidence>
<dbReference type="AlphaFoldDB" id="A0A1B6JZ42"/>
<dbReference type="EMBL" id="GECU01003513">
    <property type="protein sequence ID" value="JAT04194.1"/>
    <property type="molecule type" value="Transcribed_RNA"/>
</dbReference>
<feature type="chain" id="PRO_5008586159" description="CCC domain-containing protein" evidence="1">
    <location>
        <begin position="24"/>
        <end position="118"/>
    </location>
</feature>
<keyword evidence="1" id="KW-0732">Signal</keyword>
<reference evidence="3" key="1">
    <citation type="submission" date="2015-11" db="EMBL/GenBank/DDBJ databases">
        <title>De novo transcriptome assembly of four potential Pierce s Disease insect vectors from Arizona vineyards.</title>
        <authorList>
            <person name="Tassone E.E."/>
        </authorList>
    </citation>
    <scope>NUCLEOTIDE SEQUENCE</scope>
</reference>
<feature type="domain" description="CCC" evidence="2">
    <location>
        <begin position="50"/>
        <end position="117"/>
    </location>
</feature>
<evidence type="ECO:0000256" key="1">
    <source>
        <dbReference type="SAM" id="SignalP"/>
    </source>
</evidence>
<proteinExistence type="predicted"/>
<sequence length="118" mass="13054">VTTMISHWKSLLLILLLIAAGHCDPVLPQAPVVPIVPVADNLVLLTGMTLAKQTRPDCPYCDSSVFPYCSDKLLHDACCCLNPYETKLPPQCKLADCSFLHANTCKEHRLITRCCCDR</sequence>
<feature type="non-terminal residue" evidence="3">
    <location>
        <position position="118"/>
    </location>
</feature>
<protein>
    <recommendedName>
        <fullName evidence="2">CCC domain-containing protein</fullName>
    </recommendedName>
</protein>
<name>A0A1B6JZ42_9HEMI</name>
<feature type="signal peptide" evidence="1">
    <location>
        <begin position="1"/>
        <end position="23"/>
    </location>
</feature>
<dbReference type="EMBL" id="GECU01001210">
    <property type="protein sequence ID" value="JAT06497.1"/>
    <property type="molecule type" value="Transcribed_RNA"/>
</dbReference>
<organism evidence="3">
    <name type="scientific">Homalodisca liturata</name>
    <dbReference type="NCBI Taxonomy" id="320908"/>
    <lineage>
        <taxon>Eukaryota</taxon>
        <taxon>Metazoa</taxon>
        <taxon>Ecdysozoa</taxon>
        <taxon>Arthropoda</taxon>
        <taxon>Hexapoda</taxon>
        <taxon>Insecta</taxon>
        <taxon>Pterygota</taxon>
        <taxon>Neoptera</taxon>
        <taxon>Paraneoptera</taxon>
        <taxon>Hemiptera</taxon>
        <taxon>Auchenorrhyncha</taxon>
        <taxon>Membracoidea</taxon>
        <taxon>Cicadellidae</taxon>
        <taxon>Cicadellinae</taxon>
        <taxon>Proconiini</taxon>
        <taxon>Homalodisca</taxon>
    </lineage>
</organism>
<feature type="non-terminal residue" evidence="3">
    <location>
        <position position="1"/>
    </location>
</feature>